<geneLocation type="plasmid" evidence="1">
    <name>unnamed</name>
</geneLocation>
<sequence>MCANLAAKCIDIFDTGRGKLFSNSPSVLYVDSIGGSAGDAIYTENGAHGPAGDFYRFNNYSGAIRCVLPTTPRRTVDEVTGV</sequence>
<accession>A0A3G4VQ62</accession>
<evidence type="ECO:0000313" key="1">
    <source>
        <dbReference type="EMBL" id="AYV25021.1"/>
    </source>
</evidence>
<dbReference type="RefSeq" id="WP_124942312.1">
    <property type="nucleotide sequence ID" value="NZ_CP033579.1"/>
</dbReference>
<evidence type="ECO:0000313" key="2">
    <source>
        <dbReference type="Proteomes" id="UP000279760"/>
    </source>
</evidence>
<reference evidence="1 2" key="1">
    <citation type="submission" date="2018-11" db="EMBL/GenBank/DDBJ databases">
        <title>Complete Genome Sequence of Vbrio mediterranei 117-T6: a Potential Pathogen Bacteria Isolated from the Conchocelis of Pyropia.</title>
        <authorList>
            <person name="Liu Q."/>
        </authorList>
    </citation>
    <scope>NUCLEOTIDE SEQUENCE [LARGE SCALE GENOMIC DNA]</scope>
    <source>
        <strain evidence="1 2">117-T6</strain>
        <plasmid evidence="1 2">unnamed</plasmid>
    </source>
</reference>
<name>A0A3G4VQ62_9VIBR</name>
<organism evidence="1 2">
    <name type="scientific">Vibrio mediterranei</name>
    <dbReference type="NCBI Taxonomy" id="689"/>
    <lineage>
        <taxon>Bacteria</taxon>
        <taxon>Pseudomonadati</taxon>
        <taxon>Pseudomonadota</taxon>
        <taxon>Gammaproteobacteria</taxon>
        <taxon>Vibrionales</taxon>
        <taxon>Vibrionaceae</taxon>
        <taxon>Vibrio</taxon>
    </lineage>
</organism>
<dbReference type="Proteomes" id="UP000279760">
    <property type="component" value="Plasmid unnamed"/>
</dbReference>
<proteinExistence type="predicted"/>
<protein>
    <submittedName>
        <fullName evidence="1">Uncharacterized protein</fullName>
    </submittedName>
</protein>
<gene>
    <name evidence="1" type="ORF">ECB94_27290</name>
</gene>
<keyword evidence="1" id="KW-0614">Plasmid</keyword>
<dbReference type="EMBL" id="CP033579">
    <property type="protein sequence ID" value="AYV25021.1"/>
    <property type="molecule type" value="Genomic_DNA"/>
</dbReference>
<dbReference type="AlphaFoldDB" id="A0A3G4VQ62"/>